<evidence type="ECO:0000313" key="3">
    <source>
        <dbReference type="EMBL" id="KAG2906757.1"/>
    </source>
</evidence>
<dbReference type="Proteomes" id="UP000736787">
    <property type="component" value="Unassembled WGS sequence"/>
</dbReference>
<evidence type="ECO:0000313" key="1">
    <source>
        <dbReference type="EMBL" id="KAG2819207.1"/>
    </source>
</evidence>
<dbReference type="EMBL" id="RCML01001920">
    <property type="protein sequence ID" value="KAG2959757.1"/>
    <property type="molecule type" value="Genomic_DNA"/>
</dbReference>
<accession>A0A329S911</accession>
<dbReference type="AlphaFoldDB" id="A0A329S911"/>
<name>A0A329S911_9STRA</name>
<organism evidence="6 7">
    <name type="scientific">Phytophthora cactorum</name>
    <dbReference type="NCBI Taxonomy" id="29920"/>
    <lineage>
        <taxon>Eukaryota</taxon>
        <taxon>Sar</taxon>
        <taxon>Stramenopiles</taxon>
        <taxon>Oomycota</taxon>
        <taxon>Peronosporomycetes</taxon>
        <taxon>Peronosporales</taxon>
        <taxon>Peronosporaceae</taxon>
        <taxon>Phytophthora</taxon>
    </lineage>
</organism>
<comment type="caution">
    <text evidence="6">The sequence shown here is derived from an EMBL/GenBank/DDBJ whole genome shotgun (WGS) entry which is preliminary data.</text>
</comment>
<sequence>MVQLALSRLNGRAVAVILCVSHPQTILLTSGASISKNDCGLKGSLCSY</sequence>
<evidence type="ECO:0000313" key="5">
    <source>
        <dbReference type="EMBL" id="KAG3204753.1"/>
    </source>
</evidence>
<dbReference type="EMBL" id="RCMV01002070">
    <property type="protein sequence ID" value="KAG3204753.1"/>
    <property type="molecule type" value="Genomic_DNA"/>
</dbReference>
<dbReference type="Proteomes" id="UP000735874">
    <property type="component" value="Unassembled WGS sequence"/>
</dbReference>
<reference evidence="6 7" key="1">
    <citation type="submission" date="2018-01" db="EMBL/GenBank/DDBJ databases">
        <title>Draft genome of the strawberry crown rot pathogen Phytophthora cactorum.</title>
        <authorList>
            <person name="Armitage A.D."/>
            <person name="Lysoe E."/>
            <person name="Nellist C.F."/>
            <person name="Harrison R.J."/>
            <person name="Brurberg M.B."/>
        </authorList>
    </citation>
    <scope>NUCLEOTIDE SEQUENCE [LARGE SCALE GENOMIC DNA]</scope>
    <source>
        <strain evidence="6 7">10300</strain>
    </source>
</reference>
<dbReference type="VEuPathDB" id="FungiDB:PC110_g10293"/>
<evidence type="ECO:0000313" key="6">
    <source>
        <dbReference type="EMBL" id="RAW33393.1"/>
    </source>
</evidence>
<gene>
    <name evidence="6" type="ORF">PC110_g10293</name>
    <name evidence="1" type="ORF">PC113_g22762</name>
    <name evidence="3" type="ORF">PC115_g14181</name>
    <name evidence="2" type="ORF">PC117_g25285</name>
    <name evidence="4" type="ORF">PC118_g22857</name>
    <name evidence="5" type="ORF">PC129_g22405</name>
</gene>
<dbReference type="EMBL" id="RCMK01001920">
    <property type="protein sequence ID" value="KAG2886864.1"/>
    <property type="molecule type" value="Genomic_DNA"/>
</dbReference>
<dbReference type="EMBL" id="RCMI01000531">
    <property type="protein sequence ID" value="KAG2906757.1"/>
    <property type="molecule type" value="Genomic_DNA"/>
</dbReference>
<evidence type="ECO:0000313" key="7">
    <source>
        <dbReference type="Proteomes" id="UP000251314"/>
    </source>
</evidence>
<dbReference type="Proteomes" id="UP000774804">
    <property type="component" value="Unassembled WGS sequence"/>
</dbReference>
<evidence type="ECO:0000313" key="2">
    <source>
        <dbReference type="EMBL" id="KAG2886864.1"/>
    </source>
</evidence>
<dbReference type="EMBL" id="MJFZ01000239">
    <property type="protein sequence ID" value="RAW33393.1"/>
    <property type="molecule type" value="Genomic_DNA"/>
</dbReference>
<protein>
    <submittedName>
        <fullName evidence="6">Uncharacterized protein</fullName>
    </submittedName>
</protein>
<keyword evidence="7" id="KW-1185">Reference proteome</keyword>
<dbReference type="Proteomes" id="UP000251314">
    <property type="component" value="Unassembled WGS sequence"/>
</dbReference>
<dbReference type="Proteomes" id="UP000697107">
    <property type="component" value="Unassembled WGS sequence"/>
</dbReference>
<dbReference type="Proteomes" id="UP000760860">
    <property type="component" value="Unassembled WGS sequence"/>
</dbReference>
<dbReference type="EMBL" id="RCMG01001828">
    <property type="protein sequence ID" value="KAG2819207.1"/>
    <property type="molecule type" value="Genomic_DNA"/>
</dbReference>
<reference evidence="5" key="2">
    <citation type="submission" date="2018-05" db="EMBL/GenBank/DDBJ databases">
        <title>Effector identification in a new, highly contiguous assembly of the strawberry crown rot pathogen Phytophthora cactorum.</title>
        <authorList>
            <person name="Armitage A.D."/>
            <person name="Nellist C.F."/>
            <person name="Bates H."/>
            <person name="Vickerstaff R.J."/>
            <person name="Harrison R.J."/>
        </authorList>
    </citation>
    <scope>NUCLEOTIDE SEQUENCE</scope>
    <source>
        <strain evidence="1">15-7</strain>
        <strain evidence="3">4032</strain>
        <strain evidence="2">4040</strain>
        <strain evidence="4">P415</strain>
        <strain evidence="5">P421</strain>
    </source>
</reference>
<proteinExistence type="predicted"/>
<evidence type="ECO:0000313" key="4">
    <source>
        <dbReference type="EMBL" id="KAG2959757.1"/>
    </source>
</evidence>